<dbReference type="Proteomes" id="UP000008311">
    <property type="component" value="Unassembled WGS sequence"/>
</dbReference>
<gene>
    <name evidence="1" type="ORF">RCOM_0767330</name>
</gene>
<keyword evidence="2" id="KW-1185">Reference proteome</keyword>
<sequence>MVAGHPCTAAPLIIGELMNDAVSYFRIIHSQPEKFLLPIKLFTSCKTIIFKFYEMQFKRRKE</sequence>
<dbReference type="AlphaFoldDB" id="B9T096"/>
<accession>B9T096</accession>
<name>B9T096_RICCO</name>
<organism evidence="1 2">
    <name type="scientific">Ricinus communis</name>
    <name type="common">Castor bean</name>
    <dbReference type="NCBI Taxonomy" id="3988"/>
    <lineage>
        <taxon>Eukaryota</taxon>
        <taxon>Viridiplantae</taxon>
        <taxon>Streptophyta</taxon>
        <taxon>Embryophyta</taxon>
        <taxon>Tracheophyta</taxon>
        <taxon>Spermatophyta</taxon>
        <taxon>Magnoliopsida</taxon>
        <taxon>eudicotyledons</taxon>
        <taxon>Gunneridae</taxon>
        <taxon>Pentapetalae</taxon>
        <taxon>rosids</taxon>
        <taxon>fabids</taxon>
        <taxon>Malpighiales</taxon>
        <taxon>Euphorbiaceae</taxon>
        <taxon>Acalyphoideae</taxon>
        <taxon>Acalypheae</taxon>
        <taxon>Ricinus</taxon>
    </lineage>
</organism>
<protein>
    <submittedName>
        <fullName evidence="1">Uncharacterized protein</fullName>
    </submittedName>
</protein>
<evidence type="ECO:0000313" key="1">
    <source>
        <dbReference type="EMBL" id="EEF30709.1"/>
    </source>
</evidence>
<evidence type="ECO:0000313" key="2">
    <source>
        <dbReference type="Proteomes" id="UP000008311"/>
    </source>
</evidence>
<dbReference type="EMBL" id="EQ974299">
    <property type="protein sequence ID" value="EEF30709.1"/>
    <property type="molecule type" value="Genomic_DNA"/>
</dbReference>
<dbReference type="InParanoid" id="B9T096"/>
<reference evidence="2" key="1">
    <citation type="journal article" date="2010" name="Nat. Biotechnol.">
        <title>Draft genome sequence of the oilseed species Ricinus communis.</title>
        <authorList>
            <person name="Chan A.P."/>
            <person name="Crabtree J."/>
            <person name="Zhao Q."/>
            <person name="Lorenzi H."/>
            <person name="Orvis J."/>
            <person name="Puiu D."/>
            <person name="Melake-Berhan A."/>
            <person name="Jones K.M."/>
            <person name="Redman J."/>
            <person name="Chen G."/>
            <person name="Cahoon E.B."/>
            <person name="Gedil M."/>
            <person name="Stanke M."/>
            <person name="Haas B.J."/>
            <person name="Wortman J.R."/>
            <person name="Fraser-Liggett C.M."/>
            <person name="Ravel J."/>
            <person name="Rabinowicz P.D."/>
        </authorList>
    </citation>
    <scope>NUCLEOTIDE SEQUENCE [LARGE SCALE GENOMIC DNA]</scope>
    <source>
        <strain evidence="2">cv. Hale</strain>
    </source>
</reference>
<proteinExistence type="predicted"/>